<evidence type="ECO:0000256" key="1">
    <source>
        <dbReference type="ARBA" id="ARBA00009437"/>
    </source>
</evidence>
<proteinExistence type="inferred from homology"/>
<comment type="caution">
    <text evidence="6">The sequence shown here is derived from an EMBL/GenBank/DDBJ whole genome shotgun (WGS) entry which is preliminary data.</text>
</comment>
<evidence type="ECO:0000259" key="5">
    <source>
        <dbReference type="PROSITE" id="PS50931"/>
    </source>
</evidence>
<dbReference type="PRINTS" id="PR00039">
    <property type="entry name" value="HTHLYSR"/>
</dbReference>
<keyword evidence="4" id="KW-0804">Transcription</keyword>
<gene>
    <name evidence="6" type="ORF">ABE957_18025</name>
</gene>
<dbReference type="InterPro" id="IPR005119">
    <property type="entry name" value="LysR_subst-bd"/>
</dbReference>
<evidence type="ECO:0000313" key="6">
    <source>
        <dbReference type="EMBL" id="MEQ6890573.1"/>
    </source>
</evidence>
<dbReference type="PANTHER" id="PTHR30427:SF1">
    <property type="entry name" value="TRANSCRIPTIONAL ACTIVATOR PROTEIN LYSR"/>
    <property type="match status" value="1"/>
</dbReference>
<keyword evidence="3" id="KW-0238">DNA-binding</keyword>
<dbReference type="Gene3D" id="1.10.10.10">
    <property type="entry name" value="Winged helix-like DNA-binding domain superfamily/Winged helix DNA-binding domain"/>
    <property type="match status" value="1"/>
</dbReference>
<protein>
    <submittedName>
        <fullName evidence="6">LysR family transcriptional regulator</fullName>
    </submittedName>
</protein>
<dbReference type="SUPFAM" id="SSF53850">
    <property type="entry name" value="Periplasmic binding protein-like II"/>
    <property type="match status" value="1"/>
</dbReference>
<dbReference type="EMBL" id="JBEGCI010000026">
    <property type="protein sequence ID" value="MEQ6890573.1"/>
    <property type="molecule type" value="Genomic_DNA"/>
</dbReference>
<evidence type="ECO:0000256" key="3">
    <source>
        <dbReference type="ARBA" id="ARBA00023125"/>
    </source>
</evidence>
<dbReference type="InterPro" id="IPR036390">
    <property type="entry name" value="WH_DNA-bd_sf"/>
</dbReference>
<dbReference type="Pfam" id="PF00126">
    <property type="entry name" value="HTH_1"/>
    <property type="match status" value="1"/>
</dbReference>
<evidence type="ECO:0000256" key="4">
    <source>
        <dbReference type="ARBA" id="ARBA00023163"/>
    </source>
</evidence>
<keyword evidence="7" id="KW-1185">Reference proteome</keyword>
<dbReference type="SUPFAM" id="SSF46785">
    <property type="entry name" value="Winged helix' DNA-binding domain"/>
    <property type="match status" value="1"/>
</dbReference>
<evidence type="ECO:0000256" key="2">
    <source>
        <dbReference type="ARBA" id="ARBA00023015"/>
    </source>
</evidence>
<organism evidence="6 7">
    <name type="scientific">Halomonas pelophila</name>
    <dbReference type="NCBI Taxonomy" id="3151122"/>
    <lineage>
        <taxon>Bacteria</taxon>
        <taxon>Pseudomonadati</taxon>
        <taxon>Pseudomonadota</taxon>
        <taxon>Gammaproteobacteria</taxon>
        <taxon>Oceanospirillales</taxon>
        <taxon>Halomonadaceae</taxon>
        <taxon>Halomonas</taxon>
    </lineage>
</organism>
<dbReference type="InterPro" id="IPR000847">
    <property type="entry name" value="LysR_HTH_N"/>
</dbReference>
<dbReference type="PANTHER" id="PTHR30427">
    <property type="entry name" value="TRANSCRIPTIONAL ACTIVATOR PROTEIN LYSR"/>
    <property type="match status" value="1"/>
</dbReference>
<dbReference type="PROSITE" id="PS50931">
    <property type="entry name" value="HTH_LYSR"/>
    <property type="match status" value="1"/>
</dbReference>
<accession>A0ABV1NA29</accession>
<feature type="domain" description="HTH lysR-type" evidence="5">
    <location>
        <begin position="5"/>
        <end position="62"/>
    </location>
</feature>
<dbReference type="Gene3D" id="3.40.190.10">
    <property type="entry name" value="Periplasmic binding protein-like II"/>
    <property type="match status" value="2"/>
</dbReference>
<evidence type="ECO:0000313" key="7">
    <source>
        <dbReference type="Proteomes" id="UP001472978"/>
    </source>
</evidence>
<comment type="similarity">
    <text evidence="1">Belongs to the LysR transcriptional regulatory family.</text>
</comment>
<name>A0ABV1NA29_9GAMM</name>
<sequence length="316" mass="35521">MKIRHNLRQLQIFQEVVRTGSLSKAARRLELSQPAVSTAIANLEEEVGFLLFRRNHYGTELTAEAQHLAEGVDKVLASVKHLGELSEGLRQGQAGKLTLGCMPGLSPSAMPQIMADYLHDHPSSQLSLQTFSSTKIRDWVAEGQFDLGVIETQDDLHELEVMPYRLRMHIALPPESPLEKRSAVTANDLDDQPMITLDEHHQSTLKLRQAFRASGARFRGVIETHLFPSAISLVNAGLGHALVDPVSADSFLRRRDCRVTVVPFEPAIDLEIALITSRFHPPSRHCQRFLPYLEAGLERWQQRSRQDLRVPQSPQE</sequence>
<dbReference type="Proteomes" id="UP001472978">
    <property type="component" value="Unassembled WGS sequence"/>
</dbReference>
<dbReference type="RefSeq" id="WP_349760048.1">
    <property type="nucleotide sequence ID" value="NZ_JBEGCI010000026.1"/>
</dbReference>
<dbReference type="Pfam" id="PF03466">
    <property type="entry name" value="LysR_substrate"/>
    <property type="match status" value="1"/>
</dbReference>
<keyword evidence="2" id="KW-0805">Transcription regulation</keyword>
<reference evidence="6 7" key="1">
    <citation type="submission" date="2024-05" db="EMBL/GenBank/DDBJ databases">
        <title>Halomonas sp. CS7 16S ribosomal RNA gene Genome sequencing and assembly.</title>
        <authorList>
            <person name="Yook S."/>
        </authorList>
    </citation>
    <scope>NUCLEOTIDE SEQUENCE [LARGE SCALE GENOMIC DNA]</scope>
    <source>
        <strain evidence="6 7">CS7</strain>
    </source>
</reference>
<dbReference type="InterPro" id="IPR036388">
    <property type="entry name" value="WH-like_DNA-bd_sf"/>
</dbReference>